<protein>
    <submittedName>
        <fullName evidence="2">Uncharacterized protein</fullName>
    </submittedName>
</protein>
<keyword evidence="3" id="KW-1185">Reference proteome</keyword>
<dbReference type="KEGG" id="clup:CLUP02_12378"/>
<organism evidence="2 3">
    <name type="scientific">Colletotrichum lupini</name>
    <dbReference type="NCBI Taxonomy" id="145971"/>
    <lineage>
        <taxon>Eukaryota</taxon>
        <taxon>Fungi</taxon>
        <taxon>Dikarya</taxon>
        <taxon>Ascomycota</taxon>
        <taxon>Pezizomycotina</taxon>
        <taxon>Sordariomycetes</taxon>
        <taxon>Hypocreomycetidae</taxon>
        <taxon>Glomerellales</taxon>
        <taxon>Glomerellaceae</taxon>
        <taxon>Colletotrichum</taxon>
        <taxon>Colletotrichum acutatum species complex</taxon>
    </lineage>
</organism>
<evidence type="ECO:0000313" key="3">
    <source>
        <dbReference type="Proteomes" id="UP000830671"/>
    </source>
</evidence>
<dbReference type="GeneID" id="73346352"/>
<evidence type="ECO:0000256" key="1">
    <source>
        <dbReference type="SAM" id="MobiDB-lite"/>
    </source>
</evidence>
<dbReference type="RefSeq" id="XP_049148487.1">
    <property type="nucleotide sequence ID" value="XM_049291342.1"/>
</dbReference>
<feature type="region of interest" description="Disordered" evidence="1">
    <location>
        <begin position="1"/>
        <end position="25"/>
    </location>
</feature>
<proteinExistence type="predicted"/>
<dbReference type="Proteomes" id="UP000830671">
    <property type="component" value="Chromosome 6"/>
</dbReference>
<dbReference type="EMBL" id="CP019478">
    <property type="protein sequence ID" value="UQC86876.1"/>
    <property type="molecule type" value="Genomic_DNA"/>
</dbReference>
<sequence length="337" mass="37444">MSIIIRGTNPKSRKKREKPPSVNETLRCHADNGSASLLRSSIDAAKHQAAWYSYLSNTRGPPSAICTMADERPVIVEPAPGPTAACISTVWPCLRRCDFICLLDHFVYTRPTSIIAWRISIHSSHECRQKRYGGSLTASTSQPTSERTSHQPATLNYHLYGYPLNDRRVQGEQDSLNTKQGMCQFGLPGVTQERRQALNNKNTASPSQPACRLILQHRLIDTQVSDGVDQFLSDGLRASRGFFWRSDLSWPQLATATTAVIHGLCCRFNSFCFRTLSTFSESRLGVRFPGGNLSFSVMAIESSAELNCACGAICLFNVHAQLFVFGHTSIHQSINYR</sequence>
<dbReference type="AlphaFoldDB" id="A0A9Q8T275"/>
<gene>
    <name evidence="2" type="ORF">CLUP02_12378</name>
</gene>
<accession>A0A9Q8T275</accession>
<reference evidence="2" key="1">
    <citation type="journal article" date="2021" name="Mol. Plant Microbe Interact.">
        <title>Complete Genome Sequence of the Plant-Pathogenic Fungus Colletotrichum lupini.</title>
        <authorList>
            <person name="Baroncelli R."/>
            <person name="Pensec F."/>
            <person name="Da Lio D."/>
            <person name="Boufleur T."/>
            <person name="Vicente I."/>
            <person name="Sarrocco S."/>
            <person name="Picot A."/>
            <person name="Baraldi E."/>
            <person name="Sukno S."/>
            <person name="Thon M."/>
            <person name="Le Floch G."/>
        </authorList>
    </citation>
    <scope>NUCLEOTIDE SEQUENCE</scope>
    <source>
        <strain evidence="2">IMI 504893</strain>
    </source>
</reference>
<evidence type="ECO:0000313" key="2">
    <source>
        <dbReference type="EMBL" id="UQC86876.1"/>
    </source>
</evidence>
<name>A0A9Q8T275_9PEZI</name>